<keyword evidence="11" id="KW-0560">Oxidoreductase</keyword>
<dbReference type="InterPro" id="IPR011707">
    <property type="entry name" value="Cu-oxidase-like_N"/>
</dbReference>
<dbReference type="InterPro" id="IPR000923">
    <property type="entry name" value="BlueCu_1"/>
</dbReference>
<evidence type="ECO:0000256" key="2">
    <source>
        <dbReference type="ARBA" id="ARBA00001973"/>
    </source>
</evidence>
<comment type="subunit">
    <text evidence="4">Homotrimer.</text>
</comment>
<evidence type="ECO:0000256" key="5">
    <source>
        <dbReference type="ARBA" id="ARBA00011882"/>
    </source>
</evidence>
<feature type="binding site" description="type 1 copper site" evidence="14">
    <location>
        <position position="260"/>
    </location>
    <ligand>
        <name>Cu cation</name>
        <dbReference type="ChEBI" id="CHEBI:23378"/>
        <label>1</label>
    </ligand>
</feature>
<comment type="catalytic activity">
    <reaction evidence="13">
        <text>nitric oxide + Fe(III)-[cytochrome c] + H2O = Fe(II)-[cytochrome c] + nitrite + 2 H(+)</text>
        <dbReference type="Rhea" id="RHEA:15233"/>
        <dbReference type="Rhea" id="RHEA-COMP:10350"/>
        <dbReference type="Rhea" id="RHEA-COMP:14399"/>
        <dbReference type="ChEBI" id="CHEBI:15377"/>
        <dbReference type="ChEBI" id="CHEBI:15378"/>
        <dbReference type="ChEBI" id="CHEBI:16301"/>
        <dbReference type="ChEBI" id="CHEBI:16480"/>
        <dbReference type="ChEBI" id="CHEBI:29033"/>
        <dbReference type="ChEBI" id="CHEBI:29034"/>
        <dbReference type="EC" id="1.7.2.1"/>
    </reaction>
</comment>
<dbReference type="CDD" id="cd00920">
    <property type="entry name" value="Cupredoxin"/>
    <property type="match status" value="1"/>
</dbReference>
<evidence type="ECO:0000256" key="11">
    <source>
        <dbReference type="ARBA" id="ARBA00023002"/>
    </source>
</evidence>
<evidence type="ECO:0000256" key="6">
    <source>
        <dbReference type="ARBA" id="ARBA00017290"/>
    </source>
</evidence>
<evidence type="ECO:0000256" key="3">
    <source>
        <dbReference type="ARBA" id="ARBA00010609"/>
    </source>
</evidence>
<evidence type="ECO:0000259" key="16">
    <source>
        <dbReference type="Pfam" id="PF07732"/>
    </source>
</evidence>
<evidence type="ECO:0000256" key="12">
    <source>
        <dbReference type="ARBA" id="ARBA00023008"/>
    </source>
</evidence>
<dbReference type="PROSITE" id="PS00196">
    <property type="entry name" value="COPPER_BLUE"/>
    <property type="match status" value="1"/>
</dbReference>
<evidence type="ECO:0000256" key="8">
    <source>
        <dbReference type="ARBA" id="ARBA00022723"/>
    </source>
</evidence>
<reference evidence="17" key="1">
    <citation type="submission" date="2009-05" db="EMBL/GenBank/DDBJ databases">
        <title>Nitrogen Metabolism in Methanotrophic Bacterium Methylmonas sp. Strain 16a.</title>
        <authorList>
            <person name="Ye R.W."/>
            <person name="Odom M.J."/>
            <person name="Tomb J.-F."/>
        </authorList>
    </citation>
    <scope>NUCLEOTIDE SEQUENCE</scope>
    <source>
        <strain evidence="17">16a</strain>
    </source>
</reference>
<comment type="cofactor">
    <cofactor evidence="1 14">
        <name>Cu(+)</name>
        <dbReference type="ChEBI" id="CHEBI:49552"/>
    </cofactor>
</comment>
<evidence type="ECO:0000256" key="1">
    <source>
        <dbReference type="ARBA" id="ARBA00001960"/>
    </source>
</evidence>
<evidence type="ECO:0000259" key="15">
    <source>
        <dbReference type="Pfam" id="PF00127"/>
    </source>
</evidence>
<dbReference type="Pfam" id="PF00127">
    <property type="entry name" value="Copper-bind"/>
    <property type="match status" value="1"/>
</dbReference>
<evidence type="ECO:0000256" key="10">
    <source>
        <dbReference type="ARBA" id="ARBA00022982"/>
    </source>
</evidence>
<keyword evidence="10" id="KW-0249">Electron transport</keyword>
<feature type="domain" description="Plastocyanin-like" evidence="16">
    <location>
        <begin position="173"/>
        <end position="283"/>
    </location>
</feature>
<protein>
    <recommendedName>
        <fullName evidence="6">Copper-containing nitrite reductase</fullName>
        <ecNumber evidence="5">1.7.2.1</ecNumber>
    </recommendedName>
</protein>
<accession>D2WA19</accession>
<evidence type="ECO:0000256" key="4">
    <source>
        <dbReference type="ARBA" id="ARBA00011233"/>
    </source>
</evidence>
<comment type="similarity">
    <text evidence="3">Belongs to the multicopper oxidase family.</text>
</comment>
<dbReference type="EMBL" id="GQ226037">
    <property type="protein sequence ID" value="ADB12477.1"/>
    <property type="molecule type" value="Genomic_DNA"/>
</dbReference>
<dbReference type="InterPro" id="IPR045087">
    <property type="entry name" value="Cu-oxidase_fam"/>
</dbReference>
<dbReference type="GO" id="GO:0009055">
    <property type="term" value="F:electron transfer activity"/>
    <property type="evidence" value="ECO:0007669"/>
    <property type="project" value="InterPro"/>
</dbReference>
<keyword evidence="8 14" id="KW-0479">Metal-binding</keyword>
<dbReference type="Gene3D" id="2.60.40.420">
    <property type="entry name" value="Cupredoxins - blue copper proteins"/>
    <property type="match status" value="3"/>
</dbReference>
<dbReference type="PANTHER" id="PTHR11709:SF394">
    <property type="entry name" value="FI03373P-RELATED"/>
    <property type="match status" value="1"/>
</dbReference>
<gene>
    <name evidence="17" type="primary">nirK</name>
</gene>
<evidence type="ECO:0000256" key="13">
    <source>
        <dbReference type="ARBA" id="ARBA00049340"/>
    </source>
</evidence>
<evidence type="ECO:0000256" key="14">
    <source>
        <dbReference type="PIRSR" id="PIRSR601287-1"/>
    </source>
</evidence>
<dbReference type="PROSITE" id="PS51257">
    <property type="entry name" value="PROKAR_LIPOPROTEIN"/>
    <property type="match status" value="1"/>
</dbReference>
<dbReference type="CDD" id="cd11020">
    <property type="entry name" value="CuRO_1_CuNIR"/>
    <property type="match status" value="1"/>
</dbReference>
<dbReference type="GO" id="GO:0050421">
    <property type="term" value="F:nitrite reductase (NO-forming) activity"/>
    <property type="evidence" value="ECO:0007669"/>
    <property type="project" value="UniProtKB-EC"/>
</dbReference>
<feature type="binding site" description="type 1 copper site" evidence="14">
    <location>
        <position position="273"/>
    </location>
    <ligand>
        <name>Cu cation</name>
        <dbReference type="ChEBI" id="CHEBI:23378"/>
        <label>1</label>
    </ligand>
</feature>
<feature type="binding site" description="type 1 copper site" evidence="14">
    <location>
        <position position="220"/>
    </location>
    <ligand>
        <name>Cu cation</name>
        <dbReference type="ChEBI" id="CHEBI:23378"/>
        <label>1</label>
    </ligand>
</feature>
<dbReference type="PRINTS" id="PR00695">
    <property type="entry name" value="CUNO2RDTASE"/>
</dbReference>
<feature type="binding site" description="type 1 copper site" evidence="14">
    <location>
        <position position="415"/>
    </location>
    <ligand>
        <name>Cu cation</name>
        <dbReference type="ChEBI" id="CHEBI:23378"/>
        <label>1</label>
    </ligand>
</feature>
<evidence type="ECO:0000256" key="9">
    <source>
        <dbReference type="ARBA" id="ARBA00022737"/>
    </source>
</evidence>
<dbReference type="InterPro" id="IPR008972">
    <property type="entry name" value="Cupredoxin"/>
</dbReference>
<keyword evidence="7" id="KW-0813">Transport</keyword>
<dbReference type="PANTHER" id="PTHR11709">
    <property type="entry name" value="MULTI-COPPER OXIDASE"/>
    <property type="match status" value="1"/>
</dbReference>
<dbReference type="GO" id="GO:0005507">
    <property type="term" value="F:copper ion binding"/>
    <property type="evidence" value="ECO:0007669"/>
    <property type="project" value="InterPro"/>
</dbReference>
<proteinExistence type="inferred from homology"/>
<feature type="binding site" description="type 1 copper site" evidence="14">
    <location>
        <position position="268"/>
    </location>
    <ligand>
        <name>Cu cation</name>
        <dbReference type="ChEBI" id="CHEBI:23378"/>
        <label>1</label>
    </ligand>
</feature>
<dbReference type="Pfam" id="PF07732">
    <property type="entry name" value="Cu-oxidase_3"/>
    <property type="match status" value="1"/>
</dbReference>
<name>D2WA19_9GAMM</name>
<dbReference type="AlphaFoldDB" id="D2WA19"/>
<feature type="domain" description="Blue (type 1) copper" evidence="15">
    <location>
        <begin position="46"/>
        <end position="129"/>
    </location>
</feature>
<evidence type="ECO:0000256" key="7">
    <source>
        <dbReference type="ARBA" id="ARBA00022448"/>
    </source>
</evidence>
<keyword evidence="12 14" id="KW-0186">Copper</keyword>
<feature type="binding site" description="type 1 copper site" evidence="14">
    <location>
        <position position="259"/>
    </location>
    <ligand>
        <name>Cu cation</name>
        <dbReference type="ChEBI" id="CHEBI:23378"/>
        <label>1</label>
    </ligand>
</feature>
<keyword evidence="9" id="KW-0677">Repeat</keyword>
<feature type="binding site" description="type 1 copper site" evidence="14">
    <location>
        <position position="225"/>
    </location>
    <ligand>
        <name>Cu cation</name>
        <dbReference type="ChEBI" id="CHEBI:23378"/>
        <label>1</label>
    </ligand>
</feature>
<dbReference type="EC" id="1.7.2.1" evidence="5"/>
<dbReference type="InterPro" id="IPR001287">
    <property type="entry name" value="NO2-reductase_Cu"/>
</dbReference>
<dbReference type="CDD" id="cd04208">
    <property type="entry name" value="CuRO_2_CuNIR"/>
    <property type="match status" value="1"/>
</dbReference>
<dbReference type="SUPFAM" id="SSF49503">
    <property type="entry name" value="Cupredoxins"/>
    <property type="match status" value="3"/>
</dbReference>
<evidence type="ECO:0000313" key="17">
    <source>
        <dbReference type="EMBL" id="ADB12477.1"/>
    </source>
</evidence>
<comment type="cofactor">
    <cofactor evidence="2 14">
        <name>Cu(2+)</name>
        <dbReference type="ChEBI" id="CHEBI:29036"/>
    </cofactor>
</comment>
<dbReference type="InterPro" id="IPR028871">
    <property type="entry name" value="BlueCu_1_BS"/>
</dbReference>
<sequence>MDTRHKLNSIDWHLMALIGTLTMALVGCQSQPLVAPTTAEIIGELAIGMNDMSYTPNAIDLAREGRYRVKVHNASNTLHDIVFDNGVAMKAKPGETVETMLDISSNGLSYYCSLPGHEAAGMHGVITVNDQEPVSLRKHLHKPETHIEPVYMSPIAPELLPGKVHDIELIAQEKDMAVAKGAVQNLWTYNGQVPGPAIHVKVGDTVRVHLINPATNKLPHSVDFHASQVAWNDEMASINPGEDKYYDWRADYAGVWMYHCGSNPALHHIASGMYGMVIVEPKEGLAPVDHELAIVQSEFYMGEHGRETNYHKAASGHPSPDFMVFNGVAMQYKDQPIQVETGKKVRIYVLNAGPNEDSAFHIVGTIFNRVIKEGIELSPNNIGHWGSQAVDLAPSQGAIVEFTTAEDGLYPIVTHAFNFVGKGALGLIKAGDGDPKN</sequence>
<organism evidence="17">
    <name type="scientific">Methylomonas sp. 16a</name>
    <dbReference type="NCBI Taxonomy" id="318114"/>
    <lineage>
        <taxon>Bacteria</taxon>
        <taxon>Pseudomonadati</taxon>
        <taxon>Pseudomonadota</taxon>
        <taxon>Gammaproteobacteria</taxon>
        <taxon>Methylococcales</taxon>
        <taxon>Methylococcaceae</taxon>
        <taxon>Methylomonas</taxon>
    </lineage>
</organism>